<protein>
    <recommendedName>
        <fullName evidence="1">Glycosyl transferase family 1 domain-containing protein</fullName>
    </recommendedName>
</protein>
<accession>A0A8J2UI36</accession>
<gene>
    <name evidence="2" type="ORF">GCM10011511_49950</name>
</gene>
<proteinExistence type="predicted"/>
<dbReference type="PANTHER" id="PTHR12526:SF638">
    <property type="entry name" value="SPORE COAT PROTEIN SA"/>
    <property type="match status" value="1"/>
</dbReference>
<comment type="caution">
    <text evidence="2">The sequence shown here is derived from an EMBL/GenBank/DDBJ whole genome shotgun (WGS) entry which is preliminary data.</text>
</comment>
<dbReference type="SUPFAM" id="SSF53756">
    <property type="entry name" value="UDP-Glycosyltransferase/glycogen phosphorylase"/>
    <property type="match status" value="1"/>
</dbReference>
<dbReference type="GO" id="GO:0016757">
    <property type="term" value="F:glycosyltransferase activity"/>
    <property type="evidence" value="ECO:0007669"/>
    <property type="project" value="InterPro"/>
</dbReference>
<keyword evidence="3" id="KW-1185">Reference proteome</keyword>
<reference evidence="2" key="1">
    <citation type="journal article" date="2014" name="Int. J. Syst. Evol. Microbiol.">
        <title>Complete genome sequence of Corynebacterium casei LMG S-19264T (=DSM 44701T), isolated from a smear-ripened cheese.</title>
        <authorList>
            <consortium name="US DOE Joint Genome Institute (JGI-PGF)"/>
            <person name="Walter F."/>
            <person name="Albersmeier A."/>
            <person name="Kalinowski J."/>
            <person name="Ruckert C."/>
        </authorList>
    </citation>
    <scope>NUCLEOTIDE SEQUENCE</scope>
    <source>
        <strain evidence="2">CGMCC 1.15448</strain>
    </source>
</reference>
<dbReference type="EMBL" id="BMJC01000006">
    <property type="protein sequence ID" value="GGB20220.1"/>
    <property type="molecule type" value="Genomic_DNA"/>
</dbReference>
<dbReference type="Proteomes" id="UP000607559">
    <property type="component" value="Unassembled WGS sequence"/>
</dbReference>
<evidence type="ECO:0000259" key="1">
    <source>
        <dbReference type="Pfam" id="PF00534"/>
    </source>
</evidence>
<evidence type="ECO:0000313" key="3">
    <source>
        <dbReference type="Proteomes" id="UP000607559"/>
    </source>
</evidence>
<dbReference type="CDD" id="cd03801">
    <property type="entry name" value="GT4_PimA-like"/>
    <property type="match status" value="1"/>
</dbReference>
<dbReference type="Gene3D" id="3.40.50.2000">
    <property type="entry name" value="Glycogen Phosphorylase B"/>
    <property type="match status" value="2"/>
</dbReference>
<feature type="domain" description="Glycosyl transferase family 1" evidence="1">
    <location>
        <begin position="160"/>
        <end position="325"/>
    </location>
</feature>
<sequence>MDELDGLNKIGLQCRSVRYGRKDFSVNGPLGRAMDAVFNSFNIISALYKFSPDILYLNSRLEPVASVRDFITVFLIRSFYYGKLKIVIKSHGSDLSVLTTRSFFYRRIIIPFLTKQVDLWLFLSKEEKRLVWSSNPRLAGRIFVTCNIIEPSRLTSSVDFRKKYQLNNDKLKIAFIGRVINEKGVFEFLKAIPFIGRKDLCDFILVGDGDALAQAKELAGKLNVSQYIRFLGWVDQDEAESFYDSVDILVFPTFFGEGFPMALFKSVVSGLPVITTRIRAAIDHLTMPENVIWVEPRSEKQVAEAINELICNEELRRFMSNNNKRLADRFSQAKVCDEMSEAFMSL</sequence>
<evidence type="ECO:0000313" key="2">
    <source>
        <dbReference type="EMBL" id="GGB20220.1"/>
    </source>
</evidence>
<name>A0A8J2UI36_9BACT</name>
<dbReference type="InterPro" id="IPR001296">
    <property type="entry name" value="Glyco_trans_1"/>
</dbReference>
<reference evidence="2" key="2">
    <citation type="submission" date="2020-09" db="EMBL/GenBank/DDBJ databases">
        <authorList>
            <person name="Sun Q."/>
            <person name="Zhou Y."/>
        </authorList>
    </citation>
    <scope>NUCLEOTIDE SEQUENCE</scope>
    <source>
        <strain evidence="2">CGMCC 1.15448</strain>
    </source>
</reference>
<dbReference type="Pfam" id="PF00534">
    <property type="entry name" value="Glycos_transf_1"/>
    <property type="match status" value="1"/>
</dbReference>
<dbReference type="AlphaFoldDB" id="A0A8J2UI36"/>
<organism evidence="2 3">
    <name type="scientific">Puia dinghuensis</name>
    <dbReference type="NCBI Taxonomy" id="1792502"/>
    <lineage>
        <taxon>Bacteria</taxon>
        <taxon>Pseudomonadati</taxon>
        <taxon>Bacteroidota</taxon>
        <taxon>Chitinophagia</taxon>
        <taxon>Chitinophagales</taxon>
        <taxon>Chitinophagaceae</taxon>
        <taxon>Puia</taxon>
    </lineage>
</organism>
<dbReference type="PANTHER" id="PTHR12526">
    <property type="entry name" value="GLYCOSYLTRANSFERASE"/>
    <property type="match status" value="1"/>
</dbReference>